<reference evidence="1" key="1">
    <citation type="submission" date="2021-01" db="EMBL/GenBank/DDBJ databases">
        <title>Whole genome shotgun sequence of Sinosporangium siamense NBRC 109515.</title>
        <authorList>
            <person name="Komaki H."/>
            <person name="Tamura T."/>
        </authorList>
    </citation>
    <scope>NUCLEOTIDE SEQUENCE</scope>
    <source>
        <strain evidence="1">NBRC 109515</strain>
    </source>
</reference>
<sequence length="212" mass="22960">MSPSPAFRLSRATIGSGLLKLVMPARRREIRRRVAPPVAMFLVLGTFLGCGVQPTDPVERGVAPVIVAEPRLITIYLLRGGRLVPVPVYVQSTAIEDVMATLFEVGEQPPGEKLTSALDGLTHRESKLSRYGAFVRNDPDVASGLRLHVSVGGVRPLTRTALAQITCTARGVRDEIWVVRITQVDRGKSRSLGEHICGAFHDLAQPGTELPP</sequence>
<name>A0A919RIV9_9ACTN</name>
<accession>A0A919RIV9</accession>
<gene>
    <name evidence="1" type="ORF">Ssi02_34100</name>
</gene>
<proteinExistence type="predicted"/>
<evidence type="ECO:0000313" key="1">
    <source>
        <dbReference type="EMBL" id="GII93179.1"/>
    </source>
</evidence>
<dbReference type="Proteomes" id="UP000606172">
    <property type="component" value="Unassembled WGS sequence"/>
</dbReference>
<protein>
    <submittedName>
        <fullName evidence="1">Uncharacterized protein</fullName>
    </submittedName>
</protein>
<dbReference type="EMBL" id="BOOW01000020">
    <property type="protein sequence ID" value="GII93179.1"/>
    <property type="molecule type" value="Genomic_DNA"/>
</dbReference>
<dbReference type="RefSeq" id="WP_204026434.1">
    <property type="nucleotide sequence ID" value="NZ_BOOW01000020.1"/>
</dbReference>
<dbReference type="AlphaFoldDB" id="A0A919RIV9"/>
<evidence type="ECO:0000313" key="2">
    <source>
        <dbReference type="Proteomes" id="UP000606172"/>
    </source>
</evidence>
<comment type="caution">
    <text evidence="1">The sequence shown here is derived from an EMBL/GenBank/DDBJ whole genome shotgun (WGS) entry which is preliminary data.</text>
</comment>
<keyword evidence="2" id="KW-1185">Reference proteome</keyword>
<organism evidence="1 2">
    <name type="scientific">Sinosporangium siamense</name>
    <dbReference type="NCBI Taxonomy" id="1367973"/>
    <lineage>
        <taxon>Bacteria</taxon>
        <taxon>Bacillati</taxon>
        <taxon>Actinomycetota</taxon>
        <taxon>Actinomycetes</taxon>
        <taxon>Streptosporangiales</taxon>
        <taxon>Streptosporangiaceae</taxon>
        <taxon>Sinosporangium</taxon>
    </lineage>
</organism>